<dbReference type="EMBL" id="PGEX01000001">
    <property type="protein sequence ID" value="PJJ41958.1"/>
    <property type="molecule type" value="Genomic_DNA"/>
</dbReference>
<dbReference type="OrthoDB" id="9802487at2"/>
<sequence>MIGRILGLGLAVCALAWASDMTATTSNGSVVILHDNGRWEYYNNNSRVRDIRESAIPKDMQTTVSIEYESADKLRKDMRMRMEADFATEENIKDSLRTLPAGGIVHFCVPEAQVHYGNPRTFTYTVWVGKKQVYKAPVSEAKAVPSETAGVTYLLSVPLYMKLNGKPIKARVEDSHSSIDFDVR</sequence>
<accession>A0A2M9A8H2</accession>
<organism evidence="2 3">
    <name type="scientific">Hallerella succinigenes</name>
    <dbReference type="NCBI Taxonomy" id="1896222"/>
    <lineage>
        <taxon>Bacteria</taxon>
        <taxon>Pseudomonadati</taxon>
        <taxon>Fibrobacterota</taxon>
        <taxon>Fibrobacteria</taxon>
        <taxon>Fibrobacterales</taxon>
        <taxon>Fibrobacteraceae</taxon>
        <taxon>Hallerella</taxon>
    </lineage>
</organism>
<comment type="caution">
    <text evidence="2">The sequence shown here is derived from an EMBL/GenBank/DDBJ whole genome shotgun (WGS) entry which is preliminary data.</text>
</comment>
<reference evidence="2 3" key="1">
    <citation type="submission" date="2017-11" db="EMBL/GenBank/DDBJ databases">
        <title>Animal gut microbial communities from fecal samples from Wisconsin, USA.</title>
        <authorList>
            <person name="Neumann A."/>
        </authorList>
    </citation>
    <scope>NUCLEOTIDE SEQUENCE [LARGE SCALE GENOMIC DNA]</scope>
    <source>
        <strain evidence="2 3">UWS3</strain>
    </source>
</reference>
<dbReference type="Proteomes" id="UP000231134">
    <property type="component" value="Unassembled WGS sequence"/>
</dbReference>
<feature type="chain" id="PRO_5014670332" evidence="1">
    <location>
        <begin position="19"/>
        <end position="184"/>
    </location>
</feature>
<feature type="signal peptide" evidence="1">
    <location>
        <begin position="1"/>
        <end position="18"/>
    </location>
</feature>
<gene>
    <name evidence="2" type="ORF">BGX16_1971</name>
</gene>
<evidence type="ECO:0000313" key="3">
    <source>
        <dbReference type="Proteomes" id="UP000231134"/>
    </source>
</evidence>
<dbReference type="AlphaFoldDB" id="A0A2M9A8H2"/>
<evidence type="ECO:0000313" key="2">
    <source>
        <dbReference type="EMBL" id="PJJ41958.1"/>
    </source>
</evidence>
<proteinExistence type="predicted"/>
<evidence type="ECO:0000256" key="1">
    <source>
        <dbReference type="SAM" id="SignalP"/>
    </source>
</evidence>
<dbReference type="RefSeq" id="WP_100425858.1">
    <property type="nucleotide sequence ID" value="NZ_JAXFBG010000039.1"/>
</dbReference>
<keyword evidence="1" id="KW-0732">Signal</keyword>
<name>A0A2M9A8H2_9BACT</name>
<keyword evidence="3" id="KW-1185">Reference proteome</keyword>
<protein>
    <submittedName>
        <fullName evidence="2">Uncharacterized protein</fullName>
    </submittedName>
</protein>